<evidence type="ECO:0000256" key="2">
    <source>
        <dbReference type="ARBA" id="ARBA00007447"/>
    </source>
</evidence>
<dbReference type="FunFam" id="2.40.70.10:FF:000036">
    <property type="entry name" value="Vacuolar aspartic protease"/>
    <property type="match status" value="1"/>
</dbReference>
<dbReference type="InterPro" id="IPR021109">
    <property type="entry name" value="Peptidase_aspartic_dom_sf"/>
</dbReference>
<evidence type="ECO:0000256" key="12">
    <source>
        <dbReference type="RuleBase" id="RU000454"/>
    </source>
</evidence>
<dbReference type="AlphaFoldDB" id="A0A1R1PPT7"/>
<proteinExistence type="inferred from homology"/>
<dbReference type="SUPFAM" id="SSF50630">
    <property type="entry name" value="Acid proteases"/>
    <property type="match status" value="1"/>
</dbReference>
<dbReference type="Gene3D" id="2.40.70.10">
    <property type="entry name" value="Acid Proteases"/>
    <property type="match status" value="2"/>
</dbReference>
<dbReference type="PRINTS" id="PR00792">
    <property type="entry name" value="PEPSIN"/>
</dbReference>
<comment type="similarity">
    <text evidence="2 12">Belongs to the peptidase A1 family.</text>
</comment>
<dbReference type="InterPro" id="IPR001969">
    <property type="entry name" value="Aspartic_peptidase_AS"/>
</dbReference>
<dbReference type="OrthoDB" id="771136at2759"/>
<organism evidence="14 15">
    <name type="scientific">Zancudomyces culisetae</name>
    <name type="common">Gut fungus</name>
    <name type="synonym">Smittium culisetae</name>
    <dbReference type="NCBI Taxonomy" id="1213189"/>
    <lineage>
        <taxon>Eukaryota</taxon>
        <taxon>Fungi</taxon>
        <taxon>Fungi incertae sedis</taxon>
        <taxon>Zoopagomycota</taxon>
        <taxon>Kickxellomycotina</taxon>
        <taxon>Harpellomycetes</taxon>
        <taxon>Harpellales</taxon>
        <taxon>Legeriomycetaceae</taxon>
        <taxon>Zancudomyces</taxon>
    </lineage>
</organism>
<gene>
    <name evidence="14" type="ORF">AX774_g3539</name>
</gene>
<keyword evidence="4 12" id="KW-0645">Protease</keyword>
<dbReference type="FunFam" id="2.40.70.10:FF:000002">
    <property type="entry name" value="Vacuolar aspartic proteinase"/>
    <property type="match status" value="1"/>
</dbReference>
<dbReference type="PANTHER" id="PTHR47966">
    <property type="entry name" value="BETA-SITE APP-CLEAVING ENZYME, ISOFORM A-RELATED"/>
    <property type="match status" value="1"/>
</dbReference>
<dbReference type="GO" id="GO:0004190">
    <property type="term" value="F:aspartic-type endopeptidase activity"/>
    <property type="evidence" value="ECO:0007669"/>
    <property type="project" value="UniProtKB-KW"/>
</dbReference>
<feature type="disulfide bond" evidence="11">
    <location>
        <begin position="337"/>
        <end position="370"/>
    </location>
</feature>
<keyword evidence="7 12" id="KW-0378">Hydrolase</keyword>
<comment type="caution">
    <text evidence="14">The sequence shown here is derived from an EMBL/GenBank/DDBJ whole genome shotgun (WGS) entry which is preliminary data.</text>
</comment>
<name>A0A1R1PPT7_ZANCU</name>
<evidence type="ECO:0000256" key="9">
    <source>
        <dbReference type="ARBA" id="ARBA00023180"/>
    </source>
</evidence>
<feature type="active site" evidence="10">
    <location>
        <position position="117"/>
    </location>
</feature>
<keyword evidence="15" id="KW-1185">Reference proteome</keyword>
<dbReference type="Pfam" id="PF00026">
    <property type="entry name" value="Asp"/>
    <property type="match status" value="1"/>
</dbReference>
<dbReference type="EMBL" id="LSSK01000552">
    <property type="protein sequence ID" value="OMH82968.1"/>
    <property type="molecule type" value="Genomic_DNA"/>
</dbReference>
<accession>A0A1R1PPT7</accession>
<feature type="disulfide bond" evidence="11">
    <location>
        <begin position="130"/>
        <end position="135"/>
    </location>
</feature>
<dbReference type="InterPro" id="IPR033121">
    <property type="entry name" value="PEPTIDASE_A1"/>
</dbReference>
<evidence type="ECO:0000256" key="7">
    <source>
        <dbReference type="ARBA" id="ARBA00022801"/>
    </source>
</evidence>
<dbReference type="InterPro" id="IPR001461">
    <property type="entry name" value="Aspartic_peptidase_A1"/>
</dbReference>
<evidence type="ECO:0000256" key="1">
    <source>
        <dbReference type="ARBA" id="ARBA00004116"/>
    </source>
</evidence>
<keyword evidence="6 12" id="KW-0064">Aspartyl protease</keyword>
<keyword evidence="3" id="KW-0926">Vacuole</keyword>
<evidence type="ECO:0000256" key="6">
    <source>
        <dbReference type="ARBA" id="ARBA00022750"/>
    </source>
</evidence>
<dbReference type="GO" id="GO:0005773">
    <property type="term" value="C:vacuole"/>
    <property type="evidence" value="ECO:0007669"/>
    <property type="project" value="UniProtKB-SubCell"/>
</dbReference>
<evidence type="ECO:0000256" key="4">
    <source>
        <dbReference type="ARBA" id="ARBA00022670"/>
    </source>
</evidence>
<feature type="domain" description="Peptidase A1" evidence="13">
    <location>
        <begin position="99"/>
        <end position="411"/>
    </location>
</feature>
<dbReference type="Proteomes" id="UP000188320">
    <property type="component" value="Unassembled WGS sequence"/>
</dbReference>
<keyword evidence="5" id="KW-0732">Signal</keyword>
<evidence type="ECO:0000256" key="3">
    <source>
        <dbReference type="ARBA" id="ARBA00022554"/>
    </source>
</evidence>
<evidence type="ECO:0000256" key="10">
    <source>
        <dbReference type="PIRSR" id="PIRSR601461-1"/>
    </source>
</evidence>
<reference evidence="15" key="1">
    <citation type="submission" date="2017-01" db="EMBL/GenBank/DDBJ databases">
        <authorList>
            <person name="Wang Y."/>
            <person name="White M."/>
            <person name="Kvist S."/>
            <person name="Moncalvo J.-M."/>
        </authorList>
    </citation>
    <scope>NUCLEOTIDE SEQUENCE [LARGE SCALE GENOMIC DNA]</scope>
    <source>
        <strain evidence="15">COL-18-3</strain>
    </source>
</reference>
<evidence type="ECO:0000256" key="5">
    <source>
        <dbReference type="ARBA" id="ARBA00022729"/>
    </source>
</evidence>
<protein>
    <submittedName>
        <fullName evidence="14">Vacuolar protease A</fullName>
    </submittedName>
</protein>
<feature type="active site" evidence="10">
    <location>
        <position position="303"/>
    </location>
</feature>
<evidence type="ECO:0000256" key="11">
    <source>
        <dbReference type="PIRSR" id="PIRSR601461-2"/>
    </source>
</evidence>
<evidence type="ECO:0000259" key="13">
    <source>
        <dbReference type="PROSITE" id="PS51767"/>
    </source>
</evidence>
<dbReference type="GO" id="GO:0006508">
    <property type="term" value="P:proteolysis"/>
    <property type="evidence" value="ECO:0007669"/>
    <property type="project" value="UniProtKB-KW"/>
</dbReference>
<sequence length="414" mass="45920">MMGAKVEGRSEDVAGTLKVPIKRITETIGERMQRYADTGRNLRHKYLGFYKSGGQRVLSDIAARESEEIGTEVEAGEQTLVAGEGEYGVPLSNFMNAQYYGEIEIGTPGQKFNVVFDTGSSNLWVPSKKCSSIACFFHKKYDSEKSSTYRANGTKFEIHYGSGSIEGIVSNDAVKIGQIQLERQDFAEALKEPGLAFIFGKFDGILGLGYDTISVNKVVPPFYTMMNNKMLKRNLFSVYLTDTEKSGEGEVGELLFGAINEKKYTGDIHYAPIRRKGYWEVDLEYIRFGKEKIQLENTGAAIDTGTSLIAIPSDLAELINKEIGAEKNFAGQYVVDCAKVPELPPFAMTFGGKEFVLEGKDYVMNVQGTCISSFMGLDIPPPLGPIWIIGDSFLRRYYTVYDMDNHQVGFANSI</sequence>
<evidence type="ECO:0000313" key="15">
    <source>
        <dbReference type="Proteomes" id="UP000188320"/>
    </source>
</evidence>
<evidence type="ECO:0000256" key="8">
    <source>
        <dbReference type="ARBA" id="ARBA00023157"/>
    </source>
</evidence>
<dbReference type="PROSITE" id="PS00141">
    <property type="entry name" value="ASP_PROTEASE"/>
    <property type="match status" value="2"/>
</dbReference>
<comment type="subcellular location">
    <subcellularLocation>
        <location evidence="1">Vacuole</location>
    </subcellularLocation>
</comment>
<keyword evidence="9" id="KW-0325">Glycoprotein</keyword>
<evidence type="ECO:0000313" key="14">
    <source>
        <dbReference type="EMBL" id="OMH82968.1"/>
    </source>
</evidence>
<keyword evidence="8 11" id="KW-1015">Disulfide bond</keyword>
<dbReference type="PANTHER" id="PTHR47966:SF51">
    <property type="entry name" value="BETA-SITE APP-CLEAVING ENZYME, ISOFORM A-RELATED"/>
    <property type="match status" value="1"/>
</dbReference>
<dbReference type="PROSITE" id="PS51767">
    <property type="entry name" value="PEPTIDASE_A1"/>
    <property type="match status" value="1"/>
</dbReference>